<keyword evidence="1" id="KW-0472">Membrane</keyword>
<protein>
    <submittedName>
        <fullName evidence="2">Uncharacterized protein</fullName>
    </submittedName>
</protein>
<organism evidence="2 3">
    <name type="scientific">Thermostaphylospora chromogena</name>
    <dbReference type="NCBI Taxonomy" id="35622"/>
    <lineage>
        <taxon>Bacteria</taxon>
        <taxon>Bacillati</taxon>
        <taxon>Actinomycetota</taxon>
        <taxon>Actinomycetes</taxon>
        <taxon>Streptosporangiales</taxon>
        <taxon>Thermomonosporaceae</taxon>
        <taxon>Thermostaphylospora</taxon>
    </lineage>
</organism>
<name>A0A1H1FW54_9ACTN</name>
<reference evidence="2 3" key="1">
    <citation type="submission" date="2016-10" db="EMBL/GenBank/DDBJ databases">
        <authorList>
            <person name="de Groot N.N."/>
        </authorList>
    </citation>
    <scope>NUCLEOTIDE SEQUENCE [LARGE SCALE GENOMIC DNA]</scope>
    <source>
        <strain evidence="2 3">DSM 43794</strain>
    </source>
</reference>
<dbReference type="OrthoDB" id="3542762at2"/>
<gene>
    <name evidence="2" type="ORF">SAMN04489764_3222</name>
</gene>
<evidence type="ECO:0000313" key="3">
    <source>
        <dbReference type="Proteomes" id="UP000217103"/>
    </source>
</evidence>
<dbReference type="Proteomes" id="UP000217103">
    <property type="component" value="Unassembled WGS sequence"/>
</dbReference>
<sequence>MIAVVIAALLGAILLVRYVMVLVGIRVKDRAMSLRHEPRGVSAALARRVTGCRVGRRAMWT</sequence>
<dbReference type="EMBL" id="FNKK01000002">
    <property type="protein sequence ID" value="SDR05214.1"/>
    <property type="molecule type" value="Genomic_DNA"/>
</dbReference>
<feature type="transmembrane region" description="Helical" evidence="1">
    <location>
        <begin position="6"/>
        <end position="25"/>
    </location>
</feature>
<keyword evidence="3" id="KW-1185">Reference proteome</keyword>
<evidence type="ECO:0000256" key="1">
    <source>
        <dbReference type="SAM" id="Phobius"/>
    </source>
</evidence>
<keyword evidence="1" id="KW-0812">Transmembrane</keyword>
<keyword evidence="1" id="KW-1133">Transmembrane helix</keyword>
<dbReference type="RefSeq" id="WP_093259762.1">
    <property type="nucleotide sequence ID" value="NZ_FNKK01000002.1"/>
</dbReference>
<evidence type="ECO:0000313" key="2">
    <source>
        <dbReference type="EMBL" id="SDR05214.1"/>
    </source>
</evidence>
<proteinExistence type="predicted"/>
<accession>A0A1H1FW54</accession>
<dbReference type="AlphaFoldDB" id="A0A1H1FW54"/>